<protein>
    <submittedName>
        <fullName evidence="1">AraC-like DNA-binding protein</fullName>
    </submittedName>
</protein>
<comment type="caution">
    <text evidence="1">The sequence shown here is derived from an EMBL/GenBank/DDBJ whole genome shotgun (WGS) entry which is preliminary data.</text>
</comment>
<sequence length="146" mass="17272">MKDRKEAMENYIPPDWKMMTRLQELIEGNFRESHELQFYCDALGITIRRLNKVTRFYFKKTLYELLQDRIHKEAVFLLSETTMTAKEICFELGVCDPAHFTRSFKLMEGVTPSEFRRGLLGEVSGTFEFVTTVYVITTSRLEFQVF</sequence>
<proteinExistence type="predicted"/>
<accession>A0ACC6KU72</accession>
<name>A0ACC6KU72_9SPHI</name>
<dbReference type="EMBL" id="JAVDTF010000001">
    <property type="protein sequence ID" value="MDR6782692.1"/>
    <property type="molecule type" value="Genomic_DNA"/>
</dbReference>
<evidence type="ECO:0000313" key="1">
    <source>
        <dbReference type="EMBL" id="MDR6782692.1"/>
    </source>
</evidence>
<gene>
    <name evidence="1" type="ORF">J2X78_001244</name>
</gene>
<evidence type="ECO:0000313" key="2">
    <source>
        <dbReference type="Proteomes" id="UP001246858"/>
    </source>
</evidence>
<dbReference type="Proteomes" id="UP001246858">
    <property type="component" value="Unassembled WGS sequence"/>
</dbReference>
<reference evidence="1" key="1">
    <citation type="submission" date="2023-07" db="EMBL/GenBank/DDBJ databases">
        <title>Sorghum-associated microbial communities from plants grown in Nebraska, USA.</title>
        <authorList>
            <person name="Schachtman D."/>
        </authorList>
    </citation>
    <scope>NUCLEOTIDE SEQUENCE</scope>
    <source>
        <strain evidence="1">2697</strain>
    </source>
</reference>
<keyword evidence="2" id="KW-1185">Reference proteome</keyword>
<organism evidence="1 2">
    <name type="scientific">Pedobacter africanus</name>
    <dbReference type="NCBI Taxonomy" id="151894"/>
    <lineage>
        <taxon>Bacteria</taxon>
        <taxon>Pseudomonadati</taxon>
        <taxon>Bacteroidota</taxon>
        <taxon>Sphingobacteriia</taxon>
        <taxon>Sphingobacteriales</taxon>
        <taxon>Sphingobacteriaceae</taxon>
        <taxon>Pedobacter</taxon>
    </lineage>
</organism>